<protein>
    <recommendedName>
        <fullName evidence="3">HEPN domain-containing protein</fullName>
    </recommendedName>
</protein>
<reference evidence="1 2" key="1">
    <citation type="submission" date="2020-10" db="EMBL/GenBank/DDBJ databases">
        <title>Wide distribution of Phycisphaera-like planctomycetes from WD2101 soil group in peatlands and genome analysis of the first cultivated representative.</title>
        <authorList>
            <person name="Dedysh S.N."/>
            <person name="Beletsky A.V."/>
            <person name="Ivanova A."/>
            <person name="Kulichevskaya I.S."/>
            <person name="Suzina N.E."/>
            <person name="Philippov D.A."/>
            <person name="Rakitin A.L."/>
            <person name="Mardanov A.V."/>
            <person name="Ravin N.V."/>
        </authorList>
    </citation>
    <scope>NUCLEOTIDE SEQUENCE [LARGE SCALE GENOMIC DNA]</scope>
    <source>
        <strain evidence="1 2">M1803</strain>
    </source>
</reference>
<dbReference type="AlphaFoldDB" id="A0A7M2WY41"/>
<evidence type="ECO:0000313" key="1">
    <source>
        <dbReference type="EMBL" id="QOV89731.1"/>
    </source>
</evidence>
<dbReference type="KEGG" id="hbs:IPV69_26700"/>
<dbReference type="Gene3D" id="1.20.120.330">
    <property type="entry name" value="Nucleotidyltransferases domain 2"/>
    <property type="match status" value="1"/>
</dbReference>
<sequence>MLDLLALADRDLRNAKVSGLDNDWRFNIAYNAALQAGTAALVASGFAVPKGDSHHFRVIGSLALTVGLEGKLVDQLDRYRRKRSVSVYDVAGAISDAESRGMLALAEDLVEHVHAWLLQNHPDLMDSKS</sequence>
<gene>
    <name evidence="1" type="ORF">IPV69_26700</name>
</gene>
<organism evidence="1 2">
    <name type="scientific">Humisphaera borealis</name>
    <dbReference type="NCBI Taxonomy" id="2807512"/>
    <lineage>
        <taxon>Bacteria</taxon>
        <taxon>Pseudomonadati</taxon>
        <taxon>Planctomycetota</taxon>
        <taxon>Phycisphaerae</taxon>
        <taxon>Tepidisphaerales</taxon>
        <taxon>Tepidisphaeraceae</taxon>
        <taxon>Humisphaera</taxon>
    </lineage>
</organism>
<evidence type="ECO:0008006" key="3">
    <source>
        <dbReference type="Google" id="ProtNLM"/>
    </source>
</evidence>
<dbReference type="Proteomes" id="UP000593765">
    <property type="component" value="Chromosome"/>
</dbReference>
<name>A0A7M2WY41_9BACT</name>
<dbReference type="EMBL" id="CP063458">
    <property type="protein sequence ID" value="QOV89731.1"/>
    <property type="molecule type" value="Genomic_DNA"/>
</dbReference>
<proteinExistence type="predicted"/>
<accession>A0A7M2WY41</accession>
<keyword evidence="2" id="KW-1185">Reference proteome</keyword>
<evidence type="ECO:0000313" key="2">
    <source>
        <dbReference type="Proteomes" id="UP000593765"/>
    </source>
</evidence>
<dbReference type="RefSeq" id="WP_206292788.1">
    <property type="nucleotide sequence ID" value="NZ_CP063458.1"/>
</dbReference>